<dbReference type="AlphaFoldDB" id="A0A9R1WMY5"/>
<dbReference type="GO" id="GO:0008270">
    <property type="term" value="F:zinc ion binding"/>
    <property type="evidence" value="ECO:0007669"/>
    <property type="project" value="UniProtKB-KW"/>
</dbReference>
<keyword evidence="3" id="KW-0862">Zinc</keyword>
<dbReference type="InterPro" id="IPR007527">
    <property type="entry name" value="Znf_SWIM"/>
</dbReference>
<evidence type="ECO:0000259" key="5">
    <source>
        <dbReference type="PROSITE" id="PS50966"/>
    </source>
</evidence>
<name>A0A9R1WMY5_LACSA</name>
<dbReference type="EMBL" id="NBSK02000009">
    <property type="protein sequence ID" value="KAJ0185590.1"/>
    <property type="molecule type" value="Genomic_DNA"/>
</dbReference>
<evidence type="ECO:0000313" key="7">
    <source>
        <dbReference type="Proteomes" id="UP000235145"/>
    </source>
</evidence>
<evidence type="ECO:0000313" key="6">
    <source>
        <dbReference type="EMBL" id="KAJ0185590.1"/>
    </source>
</evidence>
<dbReference type="PANTHER" id="PTHR31973">
    <property type="entry name" value="POLYPROTEIN, PUTATIVE-RELATED"/>
    <property type="match status" value="1"/>
</dbReference>
<comment type="caution">
    <text evidence="6">The sequence shown here is derived from an EMBL/GenBank/DDBJ whole genome shotgun (WGS) entry which is preliminary data.</text>
</comment>
<protein>
    <recommendedName>
        <fullName evidence="5">SWIM-type domain-containing protein</fullName>
    </recommendedName>
</protein>
<evidence type="ECO:0000256" key="1">
    <source>
        <dbReference type="ARBA" id="ARBA00022723"/>
    </source>
</evidence>
<gene>
    <name evidence="6" type="ORF">LSAT_V11C900494680</name>
</gene>
<evidence type="ECO:0000256" key="4">
    <source>
        <dbReference type="PROSITE-ProRule" id="PRU00325"/>
    </source>
</evidence>
<feature type="domain" description="SWIM-type" evidence="5">
    <location>
        <begin position="141"/>
        <end position="175"/>
    </location>
</feature>
<evidence type="ECO:0000256" key="3">
    <source>
        <dbReference type="ARBA" id="ARBA00022833"/>
    </source>
</evidence>
<accession>A0A9R1WMY5</accession>
<reference evidence="6 7" key="1">
    <citation type="journal article" date="2017" name="Nat. Commun.">
        <title>Genome assembly with in vitro proximity ligation data and whole-genome triplication in lettuce.</title>
        <authorList>
            <person name="Reyes-Chin-Wo S."/>
            <person name="Wang Z."/>
            <person name="Yang X."/>
            <person name="Kozik A."/>
            <person name="Arikit S."/>
            <person name="Song C."/>
            <person name="Xia L."/>
            <person name="Froenicke L."/>
            <person name="Lavelle D.O."/>
            <person name="Truco M.J."/>
            <person name="Xia R."/>
            <person name="Zhu S."/>
            <person name="Xu C."/>
            <person name="Xu H."/>
            <person name="Xu X."/>
            <person name="Cox K."/>
            <person name="Korf I."/>
            <person name="Meyers B.C."/>
            <person name="Michelmore R.W."/>
        </authorList>
    </citation>
    <scope>NUCLEOTIDE SEQUENCE [LARGE SCALE GENOMIC DNA]</scope>
    <source>
        <strain evidence="7">cv. Salinas</strain>
        <tissue evidence="6">Seedlings</tissue>
    </source>
</reference>
<evidence type="ECO:0000256" key="2">
    <source>
        <dbReference type="ARBA" id="ARBA00022771"/>
    </source>
</evidence>
<dbReference type="PROSITE" id="PS50966">
    <property type="entry name" value="ZF_SWIM"/>
    <property type="match status" value="1"/>
</dbReference>
<dbReference type="Pfam" id="PF04434">
    <property type="entry name" value="SWIM"/>
    <property type="match status" value="1"/>
</dbReference>
<dbReference type="InterPro" id="IPR006564">
    <property type="entry name" value="Znf_PMZ"/>
</dbReference>
<keyword evidence="7" id="KW-1185">Reference proteome</keyword>
<sequence>MDDTISSFVGQVFPEAYHGYSSMSVVIYCHLRIGQSTNLDYLFFLACKAYTTQDFEKSFSKLSHAAHEVLANIGKTKWTRAYFPNIRWNYIQQTFAERSVVGEMVLHRRMQKCLRWKATKIPPEIPSPFPSDIFQVFDLKRRCVLDLNQHTCSCGKWRSLGIACGHAIVAARYTKNTELTDMVQIYYLVDVFGTTYQTRNVKVVPPASEWEIPEPLMVILIPM</sequence>
<keyword evidence="1" id="KW-0479">Metal-binding</keyword>
<organism evidence="6 7">
    <name type="scientific">Lactuca sativa</name>
    <name type="common">Garden lettuce</name>
    <dbReference type="NCBI Taxonomy" id="4236"/>
    <lineage>
        <taxon>Eukaryota</taxon>
        <taxon>Viridiplantae</taxon>
        <taxon>Streptophyta</taxon>
        <taxon>Embryophyta</taxon>
        <taxon>Tracheophyta</taxon>
        <taxon>Spermatophyta</taxon>
        <taxon>Magnoliopsida</taxon>
        <taxon>eudicotyledons</taxon>
        <taxon>Gunneridae</taxon>
        <taxon>Pentapetalae</taxon>
        <taxon>asterids</taxon>
        <taxon>campanulids</taxon>
        <taxon>Asterales</taxon>
        <taxon>Asteraceae</taxon>
        <taxon>Cichorioideae</taxon>
        <taxon>Cichorieae</taxon>
        <taxon>Lactucinae</taxon>
        <taxon>Lactuca</taxon>
    </lineage>
</organism>
<dbReference type="Proteomes" id="UP000235145">
    <property type="component" value="Unassembled WGS sequence"/>
</dbReference>
<dbReference type="SMART" id="SM00575">
    <property type="entry name" value="ZnF_PMZ"/>
    <property type="match status" value="1"/>
</dbReference>
<proteinExistence type="predicted"/>
<keyword evidence="2 4" id="KW-0863">Zinc-finger</keyword>
<dbReference type="PANTHER" id="PTHR31973:SF187">
    <property type="entry name" value="MUTATOR TRANSPOSASE MUDRA PROTEIN"/>
    <property type="match status" value="1"/>
</dbReference>